<sequence length="50" mass="5550">MGPATDPGPSGFGRISIGQFYACFPMIGWLENCTFNQVHFCSKFSVLYNL</sequence>
<comment type="caution">
    <text evidence="1">The sequence shown here is derived from an EMBL/GenBank/DDBJ whole genome shotgun (WGS) entry which is preliminary data.</text>
</comment>
<dbReference type="Proteomes" id="UP001162483">
    <property type="component" value="Unassembled WGS sequence"/>
</dbReference>
<evidence type="ECO:0000313" key="2">
    <source>
        <dbReference type="Proteomes" id="UP001162483"/>
    </source>
</evidence>
<evidence type="ECO:0000313" key="1">
    <source>
        <dbReference type="EMBL" id="CAI9609436.1"/>
    </source>
</evidence>
<keyword evidence="2" id="KW-1185">Reference proteome</keyword>
<proteinExistence type="predicted"/>
<name>A0ABN9GPF1_9NEOB</name>
<organism evidence="1 2">
    <name type="scientific">Staurois parvus</name>
    <dbReference type="NCBI Taxonomy" id="386267"/>
    <lineage>
        <taxon>Eukaryota</taxon>
        <taxon>Metazoa</taxon>
        <taxon>Chordata</taxon>
        <taxon>Craniata</taxon>
        <taxon>Vertebrata</taxon>
        <taxon>Euteleostomi</taxon>
        <taxon>Amphibia</taxon>
        <taxon>Batrachia</taxon>
        <taxon>Anura</taxon>
        <taxon>Neobatrachia</taxon>
        <taxon>Ranoidea</taxon>
        <taxon>Ranidae</taxon>
        <taxon>Staurois</taxon>
    </lineage>
</organism>
<gene>
    <name evidence="1" type="ORF">SPARVUS_LOCUS14251999</name>
</gene>
<protein>
    <submittedName>
        <fullName evidence="1">Uncharacterized protein</fullName>
    </submittedName>
</protein>
<dbReference type="EMBL" id="CATNWA010018783">
    <property type="protein sequence ID" value="CAI9609436.1"/>
    <property type="molecule type" value="Genomic_DNA"/>
</dbReference>
<reference evidence="1" key="1">
    <citation type="submission" date="2023-05" db="EMBL/GenBank/DDBJ databases">
        <authorList>
            <person name="Stuckert A."/>
        </authorList>
    </citation>
    <scope>NUCLEOTIDE SEQUENCE</scope>
</reference>
<accession>A0ABN9GPF1</accession>